<sequence>MSSPSSRPEQDPTSPPTTLHLHTVVHTIHAYITTTIAIHAVPHPLRPIALDAFRKYRIEGMTAREAIVKALMQGFAEKYDGLNDGIGFGRVDQGTVRQVVSGVVGREEDRVEGEKENQEEGGGDGEDEDEEGTEAEEVKQIQRDADVGDNGKWTWTTLIHDSFFRWP</sequence>
<feature type="compositionally biased region" description="Basic and acidic residues" evidence="1">
    <location>
        <begin position="105"/>
        <end position="118"/>
    </location>
</feature>
<keyword evidence="3" id="KW-1185">Reference proteome</keyword>
<feature type="compositionally biased region" description="Basic and acidic residues" evidence="1">
    <location>
        <begin position="136"/>
        <end position="146"/>
    </location>
</feature>
<evidence type="ECO:0000256" key="1">
    <source>
        <dbReference type="SAM" id="MobiDB-lite"/>
    </source>
</evidence>
<evidence type="ECO:0000313" key="2">
    <source>
        <dbReference type="EMBL" id="USW59696.1"/>
    </source>
</evidence>
<gene>
    <name evidence="2" type="ORF">Slin15195_G130150</name>
</gene>
<proteinExistence type="predicted"/>
<organism evidence="2 3">
    <name type="scientific">Septoria linicola</name>
    <dbReference type="NCBI Taxonomy" id="215465"/>
    <lineage>
        <taxon>Eukaryota</taxon>
        <taxon>Fungi</taxon>
        <taxon>Dikarya</taxon>
        <taxon>Ascomycota</taxon>
        <taxon>Pezizomycotina</taxon>
        <taxon>Dothideomycetes</taxon>
        <taxon>Dothideomycetidae</taxon>
        <taxon>Mycosphaerellales</taxon>
        <taxon>Mycosphaerellaceae</taxon>
        <taxon>Septoria</taxon>
    </lineage>
</organism>
<evidence type="ECO:0000313" key="3">
    <source>
        <dbReference type="Proteomes" id="UP001056384"/>
    </source>
</evidence>
<feature type="region of interest" description="Disordered" evidence="1">
    <location>
        <begin position="103"/>
        <end position="152"/>
    </location>
</feature>
<dbReference type="Proteomes" id="UP001056384">
    <property type="component" value="Chromosome 15"/>
</dbReference>
<accession>A0A9Q9BB54</accession>
<dbReference type="EMBL" id="CP099432">
    <property type="protein sequence ID" value="USW59696.1"/>
    <property type="molecule type" value="Genomic_DNA"/>
</dbReference>
<feature type="compositionally biased region" description="Acidic residues" evidence="1">
    <location>
        <begin position="119"/>
        <end position="135"/>
    </location>
</feature>
<protein>
    <submittedName>
        <fullName evidence="2">Uncharacterized protein</fullName>
    </submittedName>
</protein>
<name>A0A9Q9BB54_9PEZI</name>
<dbReference type="AlphaFoldDB" id="A0A9Q9BB54"/>
<reference evidence="2" key="1">
    <citation type="submission" date="2022-06" db="EMBL/GenBank/DDBJ databases">
        <title>Complete genome sequences of two strains of the flax pathogen Septoria linicola.</title>
        <authorList>
            <person name="Lapalu N."/>
            <person name="Simon A."/>
            <person name="Demenou B."/>
            <person name="Paumier D."/>
            <person name="Guillot M.-P."/>
            <person name="Gout L."/>
            <person name="Valade R."/>
        </authorList>
    </citation>
    <scope>NUCLEOTIDE SEQUENCE</scope>
    <source>
        <strain evidence="2">SE15195</strain>
    </source>
</reference>